<feature type="transmembrane region" description="Helical" evidence="7">
    <location>
        <begin position="91"/>
        <end position="120"/>
    </location>
</feature>
<dbReference type="GO" id="GO:0044874">
    <property type="term" value="P:lipoprotein localization to outer membrane"/>
    <property type="evidence" value="ECO:0007669"/>
    <property type="project" value="TreeGrafter"/>
</dbReference>
<dbReference type="InterPro" id="IPR003838">
    <property type="entry name" value="ABC3_permease_C"/>
</dbReference>
<keyword evidence="3" id="KW-1003">Cell membrane</keyword>
<dbReference type="InterPro" id="IPR051447">
    <property type="entry name" value="Lipoprotein-release_system"/>
</dbReference>
<comment type="subcellular location">
    <subcellularLocation>
        <location evidence="1">Cell membrane</location>
        <topology evidence="1">Multi-pass membrane protein</topology>
    </subcellularLocation>
</comment>
<keyword evidence="10" id="KW-1185">Reference proteome</keyword>
<sequence length="176" mass="18727">GFRLYARNIEEVAGLVRHLTDQGLEVAAQLGDIQRVQALDRGLTRLFWLVASVGILGGIASLAASLHGAVQRKRREFGMLRLMGLPRTGLLAFPLVQSLAVAVLAFSLALLGFFAFSTLINTVFAADLPLGHRLCHLPPGHIAAAALLTCSLAALASLRAGLVTMRIDPAEAIRVE</sequence>
<evidence type="ECO:0000256" key="1">
    <source>
        <dbReference type="ARBA" id="ARBA00004651"/>
    </source>
</evidence>
<name>A0A6M1LV07_9PROT</name>
<evidence type="ECO:0000256" key="7">
    <source>
        <dbReference type="SAM" id="Phobius"/>
    </source>
</evidence>
<comment type="caution">
    <text evidence="9">The sequence shown here is derived from an EMBL/GenBank/DDBJ whole genome shotgun (WGS) entry which is preliminary data.</text>
</comment>
<evidence type="ECO:0000259" key="8">
    <source>
        <dbReference type="Pfam" id="PF02687"/>
    </source>
</evidence>
<accession>A0A6M1LV07</accession>
<feature type="domain" description="ABC3 transporter permease C-terminal" evidence="8">
    <location>
        <begin position="49"/>
        <end position="168"/>
    </location>
</feature>
<keyword evidence="4 7" id="KW-0812">Transmembrane</keyword>
<evidence type="ECO:0000256" key="2">
    <source>
        <dbReference type="ARBA" id="ARBA00005236"/>
    </source>
</evidence>
<feature type="transmembrane region" description="Helical" evidence="7">
    <location>
        <begin position="140"/>
        <end position="158"/>
    </location>
</feature>
<dbReference type="RefSeq" id="WP_328730160.1">
    <property type="nucleotide sequence ID" value="NZ_JAAIKB010000030.1"/>
</dbReference>
<proteinExistence type="inferred from homology"/>
<organism evidence="9 10">
    <name type="scientific">Falsiroseomonas algicola</name>
    <dbReference type="NCBI Taxonomy" id="2716930"/>
    <lineage>
        <taxon>Bacteria</taxon>
        <taxon>Pseudomonadati</taxon>
        <taxon>Pseudomonadota</taxon>
        <taxon>Alphaproteobacteria</taxon>
        <taxon>Acetobacterales</taxon>
        <taxon>Roseomonadaceae</taxon>
        <taxon>Falsiroseomonas</taxon>
    </lineage>
</organism>
<dbReference type="GO" id="GO:0098797">
    <property type="term" value="C:plasma membrane protein complex"/>
    <property type="evidence" value="ECO:0007669"/>
    <property type="project" value="TreeGrafter"/>
</dbReference>
<dbReference type="PANTHER" id="PTHR30489:SF0">
    <property type="entry name" value="LIPOPROTEIN-RELEASING SYSTEM TRANSMEMBRANE PROTEIN LOLE"/>
    <property type="match status" value="1"/>
</dbReference>
<evidence type="ECO:0000256" key="5">
    <source>
        <dbReference type="ARBA" id="ARBA00022989"/>
    </source>
</evidence>
<evidence type="ECO:0000256" key="6">
    <source>
        <dbReference type="ARBA" id="ARBA00023136"/>
    </source>
</evidence>
<evidence type="ECO:0000256" key="4">
    <source>
        <dbReference type="ARBA" id="ARBA00022692"/>
    </source>
</evidence>
<evidence type="ECO:0000313" key="9">
    <source>
        <dbReference type="EMBL" id="NGM24310.1"/>
    </source>
</evidence>
<keyword evidence="6 7" id="KW-0472">Membrane</keyword>
<evidence type="ECO:0000313" key="10">
    <source>
        <dbReference type="Proteomes" id="UP000475385"/>
    </source>
</evidence>
<dbReference type="PANTHER" id="PTHR30489">
    <property type="entry name" value="LIPOPROTEIN-RELEASING SYSTEM TRANSMEMBRANE PROTEIN LOLE"/>
    <property type="match status" value="1"/>
</dbReference>
<evidence type="ECO:0000256" key="3">
    <source>
        <dbReference type="ARBA" id="ARBA00022475"/>
    </source>
</evidence>
<reference evidence="9 10" key="2">
    <citation type="submission" date="2020-03" db="EMBL/GenBank/DDBJ databases">
        <title>Roseomonas stagni sp. nov., isolated from pond water in Japan.</title>
        <authorList>
            <person name="Furuhata K."/>
            <person name="Miyamoto H."/>
            <person name="Goto K."/>
        </authorList>
    </citation>
    <scope>NUCLEOTIDE SEQUENCE [LARGE SCALE GENOMIC DNA]</scope>
    <source>
        <strain evidence="9 10">PeD5</strain>
    </source>
</reference>
<dbReference type="EMBL" id="JAAIKB010000030">
    <property type="protein sequence ID" value="NGM24310.1"/>
    <property type="molecule type" value="Genomic_DNA"/>
</dbReference>
<reference evidence="9 10" key="1">
    <citation type="submission" date="2020-02" db="EMBL/GenBank/DDBJ databases">
        <authorList>
            <person name="Kim H.M."/>
            <person name="Jeon C.O."/>
        </authorList>
    </citation>
    <scope>NUCLEOTIDE SEQUENCE [LARGE SCALE GENOMIC DNA]</scope>
    <source>
        <strain evidence="9 10">PeD5</strain>
    </source>
</reference>
<feature type="non-terminal residue" evidence="9">
    <location>
        <position position="1"/>
    </location>
</feature>
<gene>
    <name evidence="9" type="ORF">G3576_30250</name>
</gene>
<dbReference type="Proteomes" id="UP000475385">
    <property type="component" value="Unassembled WGS sequence"/>
</dbReference>
<keyword evidence="5 7" id="KW-1133">Transmembrane helix</keyword>
<comment type="similarity">
    <text evidence="2">Belongs to the ABC-4 integral membrane protein family. LolC/E subfamily.</text>
</comment>
<dbReference type="AlphaFoldDB" id="A0A6M1LV07"/>
<protein>
    <submittedName>
        <fullName evidence="9">ABC transporter permease</fullName>
    </submittedName>
</protein>
<dbReference type="Pfam" id="PF02687">
    <property type="entry name" value="FtsX"/>
    <property type="match status" value="1"/>
</dbReference>
<feature type="transmembrane region" description="Helical" evidence="7">
    <location>
        <begin position="46"/>
        <end position="70"/>
    </location>
</feature>